<dbReference type="AlphaFoldDB" id="A0ABD1XCE6"/>
<evidence type="ECO:0000313" key="1">
    <source>
        <dbReference type="EMBL" id="KAL2558578.1"/>
    </source>
</evidence>
<proteinExistence type="predicted"/>
<protein>
    <submittedName>
        <fullName evidence="1">PX domain-containing protein</fullName>
    </submittedName>
</protein>
<dbReference type="EMBL" id="JBFOLJ010000001">
    <property type="protein sequence ID" value="KAL2558578.1"/>
    <property type="molecule type" value="Genomic_DNA"/>
</dbReference>
<keyword evidence="2" id="KW-1185">Reference proteome</keyword>
<name>A0ABD1XCE6_9LAMI</name>
<gene>
    <name evidence="1" type="ORF">Fot_03317</name>
</gene>
<sequence>MTTLFSSSFAEHPLLTPPSIATTTAVSDPLLFPSHDSFPESPSYADVIISPLEDSPTISSSDGAGGRGEIHEKLREYSKSEGWCHEKCCNCSCQSKQIVSSIKCTDCEAFGKCCAVVVGRYCVTSYTNTIDQTSN</sequence>
<evidence type="ECO:0000313" key="2">
    <source>
        <dbReference type="Proteomes" id="UP001604277"/>
    </source>
</evidence>
<dbReference type="Proteomes" id="UP001604277">
    <property type="component" value="Unassembled WGS sequence"/>
</dbReference>
<comment type="caution">
    <text evidence="1">The sequence shown here is derived from an EMBL/GenBank/DDBJ whole genome shotgun (WGS) entry which is preliminary data.</text>
</comment>
<accession>A0ABD1XCE6</accession>
<reference evidence="2" key="1">
    <citation type="submission" date="2024-07" db="EMBL/GenBank/DDBJ databases">
        <title>Two chromosome-level genome assemblies of Korean endemic species Abeliophyllum distichum and Forsythia ovata (Oleaceae).</title>
        <authorList>
            <person name="Jang H."/>
        </authorList>
    </citation>
    <scope>NUCLEOTIDE SEQUENCE [LARGE SCALE GENOMIC DNA]</scope>
</reference>
<organism evidence="1 2">
    <name type="scientific">Forsythia ovata</name>
    <dbReference type="NCBI Taxonomy" id="205694"/>
    <lineage>
        <taxon>Eukaryota</taxon>
        <taxon>Viridiplantae</taxon>
        <taxon>Streptophyta</taxon>
        <taxon>Embryophyta</taxon>
        <taxon>Tracheophyta</taxon>
        <taxon>Spermatophyta</taxon>
        <taxon>Magnoliopsida</taxon>
        <taxon>eudicotyledons</taxon>
        <taxon>Gunneridae</taxon>
        <taxon>Pentapetalae</taxon>
        <taxon>asterids</taxon>
        <taxon>lamiids</taxon>
        <taxon>Lamiales</taxon>
        <taxon>Oleaceae</taxon>
        <taxon>Forsythieae</taxon>
        <taxon>Forsythia</taxon>
    </lineage>
</organism>